<keyword evidence="9 13" id="KW-0802">TPR repeat</keyword>
<dbReference type="UniPathway" id="UPA00378"/>
<dbReference type="EC" id="2.4.1.109" evidence="5"/>
<feature type="chain" id="PRO_5003867758" description="dolichyl-phosphate-mannose--protein mannosyltransferase" evidence="15">
    <location>
        <begin position="21"/>
        <end position="719"/>
    </location>
</feature>
<evidence type="ECO:0000256" key="2">
    <source>
        <dbReference type="ARBA" id="ARBA00004240"/>
    </source>
</evidence>
<feature type="transmembrane region" description="Helical" evidence="14">
    <location>
        <begin position="335"/>
        <end position="354"/>
    </location>
</feature>
<organism evidence="17 18">
    <name type="scientific">Globisporangium ultimum (strain ATCC 200006 / CBS 805.95 / DAOM BR144)</name>
    <name type="common">Pythium ultimum</name>
    <dbReference type="NCBI Taxonomy" id="431595"/>
    <lineage>
        <taxon>Eukaryota</taxon>
        <taxon>Sar</taxon>
        <taxon>Stramenopiles</taxon>
        <taxon>Oomycota</taxon>
        <taxon>Peronosporomycetes</taxon>
        <taxon>Pythiales</taxon>
        <taxon>Pythiaceae</taxon>
        <taxon>Globisporangium</taxon>
    </lineage>
</organism>
<dbReference type="InterPro" id="IPR019734">
    <property type="entry name" value="TPR_rpt"/>
</dbReference>
<keyword evidence="15" id="KW-0732">Signal</keyword>
<feature type="transmembrane region" description="Helical" evidence="14">
    <location>
        <begin position="253"/>
        <end position="270"/>
    </location>
</feature>
<evidence type="ECO:0000256" key="6">
    <source>
        <dbReference type="ARBA" id="ARBA00022679"/>
    </source>
</evidence>
<comment type="similarity">
    <text evidence="4">Belongs to the TMTC family.</text>
</comment>
<feature type="signal peptide" evidence="15">
    <location>
        <begin position="1"/>
        <end position="20"/>
    </location>
</feature>
<reference evidence="18" key="1">
    <citation type="journal article" date="2010" name="Genome Biol.">
        <title>Genome sequence of the necrotrophic plant pathogen Pythium ultimum reveals original pathogenicity mechanisms and effector repertoire.</title>
        <authorList>
            <person name="Levesque C.A."/>
            <person name="Brouwer H."/>
            <person name="Cano L."/>
            <person name="Hamilton J.P."/>
            <person name="Holt C."/>
            <person name="Huitema E."/>
            <person name="Raffaele S."/>
            <person name="Robideau G.P."/>
            <person name="Thines M."/>
            <person name="Win J."/>
            <person name="Zerillo M.M."/>
            <person name="Beakes G.W."/>
            <person name="Boore J.L."/>
            <person name="Busam D."/>
            <person name="Dumas B."/>
            <person name="Ferriera S."/>
            <person name="Fuerstenberg S.I."/>
            <person name="Gachon C.M."/>
            <person name="Gaulin E."/>
            <person name="Govers F."/>
            <person name="Grenville-Briggs L."/>
            <person name="Horner N."/>
            <person name="Hostetler J."/>
            <person name="Jiang R.H."/>
            <person name="Johnson J."/>
            <person name="Krajaejun T."/>
            <person name="Lin H."/>
            <person name="Meijer H.J."/>
            <person name="Moore B."/>
            <person name="Morris P."/>
            <person name="Phuntmart V."/>
            <person name="Puiu D."/>
            <person name="Shetty J."/>
            <person name="Stajich J.E."/>
            <person name="Tripathy S."/>
            <person name="Wawra S."/>
            <person name="van West P."/>
            <person name="Whitty B.R."/>
            <person name="Coutinho P.M."/>
            <person name="Henrissat B."/>
            <person name="Martin F."/>
            <person name="Thomas P.D."/>
            <person name="Tyler B.M."/>
            <person name="De Vries R.P."/>
            <person name="Kamoun S."/>
            <person name="Yandell M."/>
            <person name="Tisserat N."/>
            <person name="Buell C.R."/>
        </authorList>
    </citation>
    <scope>NUCLEOTIDE SEQUENCE</scope>
    <source>
        <strain evidence="18">DAOM:BR144</strain>
    </source>
</reference>
<evidence type="ECO:0000313" key="17">
    <source>
        <dbReference type="EnsemblProtists" id="PYU1_T001851"/>
    </source>
</evidence>
<dbReference type="Pfam" id="PF08409">
    <property type="entry name" value="TMTC_DUF1736"/>
    <property type="match status" value="1"/>
</dbReference>
<reference evidence="18" key="2">
    <citation type="submission" date="2010-04" db="EMBL/GenBank/DDBJ databases">
        <authorList>
            <person name="Buell R."/>
            <person name="Hamilton J."/>
            <person name="Hostetler J."/>
        </authorList>
    </citation>
    <scope>NUCLEOTIDE SEQUENCE [LARGE SCALE GENOMIC DNA]</scope>
    <source>
        <strain evidence="18">DAOM:BR144</strain>
    </source>
</reference>
<comment type="pathway">
    <text evidence="3">Protein modification; protein glycosylation.</text>
</comment>
<proteinExistence type="inferred from homology"/>
<dbReference type="AlphaFoldDB" id="K3WA60"/>
<dbReference type="GO" id="GO:0004169">
    <property type="term" value="F:dolichyl-phosphate-mannose-protein mannosyltransferase activity"/>
    <property type="evidence" value="ECO:0007669"/>
    <property type="project" value="UniProtKB-EC"/>
</dbReference>
<dbReference type="OMA" id="AWYLWKL"/>
<name>K3WA60_GLOUD</name>
<evidence type="ECO:0000256" key="10">
    <source>
        <dbReference type="ARBA" id="ARBA00022824"/>
    </source>
</evidence>
<dbReference type="InterPro" id="IPR052346">
    <property type="entry name" value="O-mannosyl-transferase_TMTC"/>
</dbReference>
<keyword evidence="6" id="KW-0808">Transferase</keyword>
<dbReference type="VEuPathDB" id="FungiDB:PYU1_G001849"/>
<evidence type="ECO:0000256" key="14">
    <source>
        <dbReference type="SAM" id="Phobius"/>
    </source>
</evidence>
<dbReference type="GO" id="GO:0016020">
    <property type="term" value="C:membrane"/>
    <property type="evidence" value="ECO:0007669"/>
    <property type="project" value="UniProtKB-SubCell"/>
</dbReference>
<comment type="subcellular location">
    <subcellularLocation>
        <location evidence="2">Endoplasmic reticulum</location>
    </subcellularLocation>
    <subcellularLocation>
        <location evidence="1">Membrane</location>
        <topology evidence="1">Multi-pass membrane protein</topology>
    </subcellularLocation>
</comment>
<dbReference type="HOGENOM" id="CLU_011615_4_1_1"/>
<dbReference type="InterPro" id="IPR013618">
    <property type="entry name" value="TMTC_DUF1736"/>
</dbReference>
<sequence>MAPWPSVVTSSFLIAAAAMAAVWNAHENGFVWDDRAAILGNKDVHSGGNGTALWNVFANDFWGTPIVAIDSHKSYRPLAVLSFRMNHLLTGYDARYFHAVNTLVHAGCSLLVWKVANVLFAATKKHAEGTHAGDAVSSPDVNGMGALLAGLLFAVHPIHCDAIASVVGRADLLCTLLALQSFLIYVDAVESSRWTAVGLALITAVGASLCKELGFTAFGLFVAYDVIFYFSSQYSADDREGKIKRIRVIGQRIAVVTVFVLLFAVVRVWINGEHRQMKWTILANNVVVQRSKFTRMLSYAHIHAWYLWKLVWPRSLCFDYGFKTVPVITTIWDPLNLYTLAAYSVVLVGVVVGIKQIASSPLLMCIAFGVIPFIPASNLFFPVGTVVAERLLYFPSVGFCLLIGLKVQDALAISYNRLRNAEWASETSLFEAAVKIAPMNNKVLSNVGKTLLHHNNELAIKYLRVATAILPHQIEGHTNIGLAYWAQESWLLATRHLYKSTHFGPMHFQGTGYFGAVLLDTWLGEGRALGRMTKDFLRSPTIQNANQYLERAISMGSTFPMHYYTRSRIAYFEGEYEDAIRFSNAALQVNEHIHNQSIDKELIMNPGQIYNMIAVSYMAQGKKDLALKTILAGLEVDPSDIDLHINAAIIYVNHNQLNEGNQHVEAGLQSATPKHVPILHTAAELMEEIHQLDAAAAFRQRAKSLLASRAKKVKILRAT</sequence>
<dbReference type="GO" id="GO:0030968">
    <property type="term" value="P:endoplasmic reticulum unfolded protein response"/>
    <property type="evidence" value="ECO:0007669"/>
    <property type="project" value="TreeGrafter"/>
</dbReference>
<evidence type="ECO:0000256" key="4">
    <source>
        <dbReference type="ARBA" id="ARBA00007882"/>
    </source>
</evidence>
<accession>K3WA60</accession>
<dbReference type="GO" id="GO:0005783">
    <property type="term" value="C:endoplasmic reticulum"/>
    <property type="evidence" value="ECO:0007669"/>
    <property type="project" value="UniProtKB-SubCell"/>
</dbReference>
<dbReference type="Proteomes" id="UP000019132">
    <property type="component" value="Unassembled WGS sequence"/>
</dbReference>
<dbReference type="InterPro" id="IPR011990">
    <property type="entry name" value="TPR-like_helical_dom_sf"/>
</dbReference>
<protein>
    <recommendedName>
        <fullName evidence="5">dolichyl-phosphate-mannose--protein mannosyltransferase</fullName>
        <ecNumber evidence="5">2.4.1.109</ecNumber>
    </recommendedName>
</protein>
<evidence type="ECO:0000256" key="1">
    <source>
        <dbReference type="ARBA" id="ARBA00004141"/>
    </source>
</evidence>
<dbReference type="PANTHER" id="PTHR44227">
    <property type="match status" value="1"/>
</dbReference>
<feature type="repeat" description="TPR" evidence="13">
    <location>
        <begin position="607"/>
        <end position="640"/>
    </location>
</feature>
<evidence type="ECO:0000256" key="3">
    <source>
        <dbReference type="ARBA" id="ARBA00004922"/>
    </source>
</evidence>
<evidence type="ECO:0000256" key="12">
    <source>
        <dbReference type="ARBA" id="ARBA00023136"/>
    </source>
</evidence>
<dbReference type="eggNOG" id="KOG1124">
    <property type="taxonomic scope" value="Eukaryota"/>
</dbReference>
<feature type="transmembrane region" description="Helical" evidence="14">
    <location>
        <begin position="361"/>
        <end position="381"/>
    </location>
</feature>
<keyword evidence="8" id="KW-0677">Repeat</keyword>
<evidence type="ECO:0000256" key="15">
    <source>
        <dbReference type="SAM" id="SignalP"/>
    </source>
</evidence>
<dbReference type="Gene3D" id="1.25.40.10">
    <property type="entry name" value="Tetratricopeptide repeat domain"/>
    <property type="match status" value="2"/>
</dbReference>
<reference evidence="17" key="3">
    <citation type="submission" date="2015-02" db="UniProtKB">
        <authorList>
            <consortium name="EnsemblProtists"/>
        </authorList>
    </citation>
    <scope>IDENTIFICATION</scope>
    <source>
        <strain evidence="17">DAOM BR144</strain>
    </source>
</reference>
<feature type="domain" description="DUF1736" evidence="16">
    <location>
        <begin position="286"/>
        <end position="346"/>
    </location>
</feature>
<evidence type="ECO:0000256" key="11">
    <source>
        <dbReference type="ARBA" id="ARBA00022989"/>
    </source>
</evidence>
<keyword evidence="7 14" id="KW-0812">Transmembrane</keyword>
<evidence type="ECO:0000256" key="13">
    <source>
        <dbReference type="PROSITE-ProRule" id="PRU00339"/>
    </source>
</evidence>
<evidence type="ECO:0000256" key="5">
    <source>
        <dbReference type="ARBA" id="ARBA00012839"/>
    </source>
</evidence>
<evidence type="ECO:0000256" key="8">
    <source>
        <dbReference type="ARBA" id="ARBA00022737"/>
    </source>
</evidence>
<dbReference type="PANTHER" id="PTHR44227:SF3">
    <property type="entry name" value="PROTEIN O-MANNOSYL-TRANSFERASE TMTC4"/>
    <property type="match status" value="1"/>
</dbReference>
<evidence type="ECO:0000313" key="18">
    <source>
        <dbReference type="Proteomes" id="UP000019132"/>
    </source>
</evidence>
<keyword evidence="10" id="KW-0256">Endoplasmic reticulum</keyword>
<dbReference type="SUPFAM" id="SSF48452">
    <property type="entry name" value="TPR-like"/>
    <property type="match status" value="1"/>
</dbReference>
<dbReference type="InParanoid" id="K3WA60"/>
<evidence type="ECO:0000256" key="9">
    <source>
        <dbReference type="ARBA" id="ARBA00022803"/>
    </source>
</evidence>
<dbReference type="STRING" id="431595.K3WA60"/>
<keyword evidence="18" id="KW-1185">Reference proteome</keyword>
<keyword evidence="12 14" id="KW-0472">Membrane</keyword>
<evidence type="ECO:0000259" key="16">
    <source>
        <dbReference type="Pfam" id="PF08409"/>
    </source>
</evidence>
<keyword evidence="11 14" id="KW-1133">Transmembrane helix</keyword>
<dbReference type="SMART" id="SM00028">
    <property type="entry name" value="TPR"/>
    <property type="match status" value="3"/>
</dbReference>
<dbReference type="PROSITE" id="PS50005">
    <property type="entry name" value="TPR"/>
    <property type="match status" value="1"/>
</dbReference>
<dbReference type="EnsemblProtists" id="PYU1_T001851">
    <property type="protein sequence ID" value="PYU1_T001851"/>
    <property type="gene ID" value="PYU1_G001849"/>
</dbReference>
<evidence type="ECO:0000256" key="7">
    <source>
        <dbReference type="ARBA" id="ARBA00022692"/>
    </source>
</evidence>
<dbReference type="EMBL" id="GL376634">
    <property type="status" value="NOT_ANNOTATED_CDS"/>
    <property type="molecule type" value="Genomic_DNA"/>
</dbReference>